<feature type="compositionally biased region" description="Polar residues" evidence="1">
    <location>
        <begin position="430"/>
        <end position="440"/>
    </location>
</feature>
<feature type="domain" description="Bacterial Ig-like" evidence="2">
    <location>
        <begin position="328"/>
        <end position="425"/>
    </location>
</feature>
<dbReference type="Gene3D" id="2.60.40.2030">
    <property type="match status" value="7"/>
</dbReference>
<dbReference type="Gene3D" id="2.60.40.10">
    <property type="entry name" value="Immunoglobulins"/>
    <property type="match status" value="4"/>
</dbReference>
<feature type="compositionally biased region" description="Basic and acidic residues" evidence="1">
    <location>
        <begin position="2656"/>
        <end position="2666"/>
    </location>
</feature>
<feature type="domain" description="Bacterial Ig-like" evidence="2">
    <location>
        <begin position="121"/>
        <end position="218"/>
    </location>
</feature>
<gene>
    <name evidence="3" type="ORF">NCTC12877_02711</name>
</gene>
<feature type="region of interest" description="Disordered" evidence="1">
    <location>
        <begin position="2630"/>
        <end position="2670"/>
    </location>
</feature>
<dbReference type="InterPro" id="IPR013783">
    <property type="entry name" value="Ig-like_fold"/>
</dbReference>
<feature type="region of interest" description="Disordered" evidence="1">
    <location>
        <begin position="2375"/>
        <end position="2394"/>
    </location>
</feature>
<feature type="region of interest" description="Disordered" evidence="1">
    <location>
        <begin position="119"/>
        <end position="151"/>
    </location>
</feature>
<keyword evidence="4" id="KW-1185">Reference proteome</keyword>
<organism evidence="3 4">
    <name type="scientific">Moraxella caprae</name>
    <dbReference type="NCBI Taxonomy" id="90240"/>
    <lineage>
        <taxon>Bacteria</taxon>
        <taxon>Pseudomonadati</taxon>
        <taxon>Pseudomonadota</taxon>
        <taxon>Gammaproteobacteria</taxon>
        <taxon>Moraxellales</taxon>
        <taxon>Moraxellaceae</taxon>
        <taxon>Moraxella</taxon>
    </lineage>
</organism>
<dbReference type="Proteomes" id="UP000254065">
    <property type="component" value="Unassembled WGS sequence"/>
</dbReference>
<feature type="region of interest" description="Disordered" evidence="1">
    <location>
        <begin position="430"/>
        <end position="450"/>
    </location>
</feature>
<dbReference type="InterPro" id="IPR038081">
    <property type="entry name" value="CalX-like_sf"/>
</dbReference>
<name>A0A378R300_9GAMM</name>
<feature type="domain" description="Bacterial Ig-like" evidence="2">
    <location>
        <begin position="222"/>
        <end position="321"/>
    </location>
</feature>
<dbReference type="STRING" id="1122244.GCA_000426885_02464"/>
<dbReference type="EMBL" id="UGQB01000004">
    <property type="protein sequence ID" value="STZ09686.1"/>
    <property type="molecule type" value="Genomic_DNA"/>
</dbReference>
<feature type="compositionally biased region" description="Polar residues" evidence="1">
    <location>
        <begin position="343"/>
        <end position="354"/>
    </location>
</feature>
<dbReference type="NCBIfam" id="NF033510">
    <property type="entry name" value="Ca_tandemer"/>
    <property type="match status" value="4"/>
</dbReference>
<evidence type="ECO:0000259" key="2">
    <source>
        <dbReference type="Pfam" id="PF19077"/>
    </source>
</evidence>
<accession>A0A378R300</accession>
<dbReference type="InterPro" id="IPR044016">
    <property type="entry name" value="Big_13"/>
</dbReference>
<feature type="region of interest" description="Disordered" evidence="1">
    <location>
        <begin position="513"/>
        <end position="544"/>
    </location>
</feature>
<feature type="compositionally biased region" description="Polar residues" evidence="1">
    <location>
        <begin position="136"/>
        <end position="147"/>
    </location>
</feature>
<feature type="compositionally biased region" description="Polar residues" evidence="1">
    <location>
        <begin position="521"/>
        <end position="530"/>
    </location>
</feature>
<sequence>MVNPAVITINTTKPTATATLDPNSDSGDKGDGITNNTMPKITGKGKEGDTIKVTFPSKDGTPEEKTVTVGKGGTWEVVPTKALKEGENQIGVEVTDKTTGTKTDLPVVKVTVDTTAPTGTTATLDPDSDTGVKGDNITSDTTPTIKGTGNKGDTVIATFPAQNGGAPEVVEVKVDEKGEWSATPTKELKDGANTISVSVKDPAGNVGVVNPAVITINTTKPTATATLDPNSDSGDKGDGITNNTMPKITGKGKEGDTIKVTFPSKDGTPEEKTVTVGKGGTWEVVPTKALKEGENQIGVEVTDKTTGTKTDLPVVKVTVDTTAPTGTTATLDPDSDTGVKGDNITSDTTPTIKGTGNKGDTVIATFPAQNGGAPEVVEVKVDEKGEWSATPTKELKDGANTISVSVKDPAGNVGVVNPAVITINTTKPTAPTPVANSDGSVTADLPKDPQDGDTVTISYTPEQGANKTATLKYDGATKTWKPDPANGDVQVVDGKATLPADKVKDNSLVKVSAADKAGNESPATPATTVSAKAPASAGVQNDGVVDNTGKTAVDEGQTISTKVTLTNANGNPALKLEYTGAADKDDIGTPTFTGYDETNGKITYDATNGTINVPKGVGSFTIVTPINADGKTEAAENITVKVGGVDANQAITINDTSKGAATIDNSANDGVKTKPASEGGNLVTTVKLVAGKETELAITRTAGTATDDDFDTPVYTVTKKADGSTATVGATLTFANGKLTVPAGVTEFTITTPVKTDNLSEGNETVKYTVGGVDGNEAIITDTTPAVAVKSVTNANNATEVNEGASLTTTVTLNRATDKQIELDYKQNLMGSTAEDFTSGKPTFTAGVSLSADGTKLIVPKGVSTFDITTTVKADNVTEATAESFNYTVGGKTSSTVTINDTSKGAATIDNSANDGVKTKPASEGGNLVTTVKLVAGKETELAITRTAGTATDDDFDTPVYTVTKKADGSTATVGATLTFANGKLTVPAGVTEFTITTPVKTDNLSEGNETVKYTVGGVDGNEAIITDTTPAVAVKSVTNANNATEVNEGASLTTTVTLNRATDKQIELDYKQNLMGSTAEDFTSGKPTFTAGVSLSADGTKLIVPKGVSTFDITTTVKADNVTEATAESFNYTVGGKTSSTVTINDTSKGAATIDNSANDGVKTKPASEGGNLVTTVKLVAGKETELAITRTAGTATDDDFDTPVYTVTKKADGSTATVGATLTFANGKLTVPAGVTEFTITTPVKTDNLSEGNETVKYTVGGVDGNEAIITDTTPAVAVKSVTNANNATEVNEGASLTTTVTLNRATDKQIELDYKQNLMGSTAEDFTSGKPTFTAGVSLSADGTKLIVPKGVSTFDITTTVKADNVTEATAESFNYTVGGKTSSTVTINDTSKGAATIDNSANDGVKTKPASEGGNLVTTVKLVAGKETELAITRTAGTATDDDFDTPVYTVTKKADGSTATVGATLTFANGKLTVPAGVTEFTITTPVKTDNLSEGNETVKYTVGGVDGNEAIITDTTPAVAVKSVTNANNATEVNEGASLTTTVTLNRATDKQIELDYKQNLMGSTAEDFTSGKPTFTAGVSLSADGTKLIVPKGVSTFDITTTVKADNVTEATAESFNYTVGGKTSSTVTINDTSKGAATIDNSANDGVKTKPASEGGNLVTTVKLVAGKETELAITRTAGTATDDDFDTPVYTVTKKADGSTATVGATLTFANGKLTVPAGVTEFTITTPVKTDNLSEGNETVKYTVGGVDGNEAIITDTTPAVAVKSVTNANNATEVNEGASLTTTVTLNRATDKQIELDYKQNLMGSTAEDFTSGKPTFTAGVSLSADGTKLIVPKGVSTFDITTTVKADNVTEATAESFNYTVGGKTSSTVTINDTSKGAATIDNSANDGVKTKPASEGGNLVTTVKLVAGKETELAITRTAGTATDDDFDTPVYTVTKKADGSTATVGATLTFANGKLTVPAGVTEFTITTPVKTDNLSEGNETVKYTVGGVDGNEAIITDTTPAVAVKSVTNANNATEVNEGASLTTTVTLNRATDKQIELDYKQNLMGSTAEDFTSGKPTFTAGVSLSADGTKLIVPKGVSTFDITTTVKADNVTEATAESFNYTVGGKTSSTVTINDTSKGAATIDNSANDGVKTKPASEGGNLVTTVKLVAGKETELAITRTAGTATDDDFDTPVYTVTKKADGSTATVGATLTFANGKLTVPAGVTEFTITTPVKTDNLSEGNETVKYTVGGVDGNEAIITDTTPAVAVKSVTNANNATEVNEGASLTTTVTLNRATDKQIELDYKQNLMGSTAEDFTSGKPTFTAGVSLSADGTKLIVPKGVSTFDITTTVKADNVTEATAESFNYTVGGKTSSTVTINDTSKKPAPTQISSLTINDDDGTGNDVGIDGQYVGRIADGAVTNDTTPTLTITLNQALQDNETLELVRYIKDPITKNLIVDGTFTRKTPAKSSSDDKIYTLEDDLQSVTTAGTDYVYKARVFDSNTKEEFAEKTESMRLDTVAEQAVVTSYDPKTHILKGVSKEIGGTIFVSKDGNGKYSSAPKAVVAENGEWTMQLEGNDIPKDQNSVNNIYWSRRDKNDIPVAISMIDKAGNQPKSIISDLYAFYNNEYADGSGREGSFSAADTPISSTGKQMPSGAGNERRGDIDNNKTKNYLTSWDDSDVDNQTIYARQITTYDTKQRNAFDVSMGKGDDALYVAGDVTSNIRIDMGDGNDYLYTGGEFGTGHGGVNTILHMGAGNDTVKIEKNSYITTMTLGDGNDDLRMGGQLGNYSTIDAGNGNDHVHISGHKNNIAVNAHSKIDMGDGNDTLVIGYNISTDSTINLGAGNDAFHYGYGRLDGKVDGGEGTDVLRVFNTANQNVVISSDNITNFERVDITGEKHYVNTFRATDKLFVNNNFAEHGVNKDMLLDGDTANSKLELLDSSFWNKVSTSLADANGNAVAKKAEDMFTLDDGRTVKGTVVNGDTKYYYTNQEGDITGERYEGNIYNVYTTANDESKRLLVDLDITII</sequence>
<dbReference type="SUPFAM" id="SSF141072">
    <property type="entry name" value="CalX-like"/>
    <property type="match status" value="7"/>
</dbReference>
<feature type="domain" description="Bacterial Ig-like" evidence="2">
    <location>
        <begin position="15"/>
        <end position="114"/>
    </location>
</feature>
<feature type="region of interest" description="Disordered" evidence="1">
    <location>
        <begin position="1"/>
        <end position="70"/>
    </location>
</feature>
<dbReference type="InterPro" id="IPR011049">
    <property type="entry name" value="Serralysin-like_metalloprot_C"/>
</dbReference>
<evidence type="ECO:0000313" key="4">
    <source>
        <dbReference type="Proteomes" id="UP000254065"/>
    </source>
</evidence>
<feature type="region of interest" description="Disordered" evidence="1">
    <location>
        <begin position="224"/>
        <end position="257"/>
    </location>
</feature>
<dbReference type="SUPFAM" id="SSF51120">
    <property type="entry name" value="beta-Roll"/>
    <property type="match status" value="1"/>
</dbReference>
<evidence type="ECO:0000313" key="3">
    <source>
        <dbReference type="EMBL" id="STZ09686.1"/>
    </source>
</evidence>
<feature type="region of interest" description="Disordered" evidence="1">
    <location>
        <begin position="326"/>
        <end position="358"/>
    </location>
</feature>
<reference evidence="3 4" key="1">
    <citation type="submission" date="2018-06" db="EMBL/GenBank/DDBJ databases">
        <authorList>
            <consortium name="Pathogen Informatics"/>
            <person name="Doyle S."/>
        </authorList>
    </citation>
    <scope>NUCLEOTIDE SEQUENCE [LARGE SCALE GENOMIC DNA]</scope>
    <source>
        <strain evidence="3 4">NCTC12877</strain>
    </source>
</reference>
<dbReference type="Pfam" id="PF19077">
    <property type="entry name" value="Big_13"/>
    <property type="match status" value="4"/>
</dbReference>
<dbReference type="RefSeq" id="WP_172462017.1">
    <property type="nucleotide sequence ID" value="NZ_UGQB01000004.1"/>
</dbReference>
<feature type="compositionally biased region" description="Low complexity" evidence="1">
    <location>
        <begin position="7"/>
        <end position="19"/>
    </location>
</feature>
<proteinExistence type="predicted"/>
<evidence type="ECO:0000256" key="1">
    <source>
        <dbReference type="SAM" id="MobiDB-lite"/>
    </source>
</evidence>
<protein>
    <recommendedName>
        <fullName evidence="2">Bacterial Ig-like domain-containing protein</fullName>
    </recommendedName>
</protein>